<evidence type="ECO:0000256" key="2">
    <source>
        <dbReference type="ARBA" id="ARBA00022643"/>
    </source>
</evidence>
<dbReference type="PANTHER" id="PTHR32332">
    <property type="entry name" value="2-NITROPROPANE DIOXYGENASE"/>
    <property type="match status" value="1"/>
</dbReference>
<dbReference type="Proteomes" id="UP000809273">
    <property type="component" value="Unassembled WGS sequence"/>
</dbReference>
<gene>
    <name evidence="4" type="ORF">JW984_15610</name>
</gene>
<keyword evidence="2" id="KW-0288">FMN</keyword>
<sequence length="324" mass="34821">MFKTRITELLGIKYPILMGGMQWLSYAELVSAVSEAGGMGFIPAASFETPEGLRAEIKRTRDLTDKPIGLNISMLPEFSEGELTMDYLAVGIEEKVNAIETAGRSPEALAPLIKDARIPLIHKVPQVRFARKAESLGADAVTIVGFECGGHPGMADVTSLILINKASKVLDVPVLAAGGIVDGKSFLAALSLGAEGVVMGTRFMASKESIVHKNFKDWFINATENDTTVLLRSIYNPMRVMNNETAKKVREIEARGTTLEELITYASGKVGKKAYETGDTKMGVIAVGECVGLIDDIKGIKEIVEGMIAEAEGVLKRLNGIFNG</sequence>
<accession>A0A9D8PPX3</accession>
<dbReference type="Pfam" id="PF03060">
    <property type="entry name" value="NMO"/>
    <property type="match status" value="1"/>
</dbReference>
<dbReference type="InterPro" id="IPR013785">
    <property type="entry name" value="Aldolase_TIM"/>
</dbReference>
<name>A0A9D8PPX3_9DELT</name>
<proteinExistence type="predicted"/>
<dbReference type="CDD" id="cd04730">
    <property type="entry name" value="NPD_like"/>
    <property type="match status" value="1"/>
</dbReference>
<reference evidence="4" key="2">
    <citation type="submission" date="2021-01" db="EMBL/GenBank/DDBJ databases">
        <authorList>
            <person name="Hahn C.R."/>
            <person name="Youssef N.H."/>
            <person name="Elshahed M."/>
        </authorList>
    </citation>
    <scope>NUCLEOTIDE SEQUENCE</scope>
    <source>
        <strain evidence="4">Zod_Metabat.24</strain>
    </source>
</reference>
<dbReference type="EMBL" id="JAFGIX010000085">
    <property type="protein sequence ID" value="MBN1574624.1"/>
    <property type="molecule type" value="Genomic_DNA"/>
</dbReference>
<evidence type="ECO:0000256" key="1">
    <source>
        <dbReference type="ARBA" id="ARBA00022630"/>
    </source>
</evidence>
<protein>
    <submittedName>
        <fullName evidence="4">Nitronate monooxygenase</fullName>
    </submittedName>
</protein>
<dbReference type="PANTHER" id="PTHR32332:SF20">
    <property type="entry name" value="2-NITROPROPANE DIOXYGENASE-LIKE PROTEIN"/>
    <property type="match status" value="1"/>
</dbReference>
<dbReference type="AlphaFoldDB" id="A0A9D8PPX3"/>
<keyword evidence="1" id="KW-0285">Flavoprotein</keyword>
<reference evidence="4" key="1">
    <citation type="journal article" date="2021" name="Environ. Microbiol.">
        <title>Genomic characterization of three novel Desulfobacterota classes expand the metabolic and phylogenetic diversity of the phylum.</title>
        <authorList>
            <person name="Murphy C.L."/>
            <person name="Biggerstaff J."/>
            <person name="Eichhorn A."/>
            <person name="Ewing E."/>
            <person name="Shahan R."/>
            <person name="Soriano D."/>
            <person name="Stewart S."/>
            <person name="VanMol K."/>
            <person name="Walker R."/>
            <person name="Walters P."/>
            <person name="Elshahed M.S."/>
            <person name="Youssef N.H."/>
        </authorList>
    </citation>
    <scope>NUCLEOTIDE SEQUENCE</scope>
    <source>
        <strain evidence="4">Zod_Metabat.24</strain>
    </source>
</reference>
<keyword evidence="4" id="KW-0503">Monooxygenase</keyword>
<organism evidence="4 5">
    <name type="scientific">Candidatus Zymogenus saltonus</name>
    <dbReference type="NCBI Taxonomy" id="2844893"/>
    <lineage>
        <taxon>Bacteria</taxon>
        <taxon>Deltaproteobacteria</taxon>
        <taxon>Candidatus Zymogenia</taxon>
        <taxon>Candidatus Zymogeniales</taxon>
        <taxon>Candidatus Zymogenaceae</taxon>
        <taxon>Candidatus Zymogenus</taxon>
    </lineage>
</organism>
<dbReference type="GO" id="GO:0018580">
    <property type="term" value="F:nitronate monooxygenase activity"/>
    <property type="evidence" value="ECO:0007669"/>
    <property type="project" value="InterPro"/>
</dbReference>
<dbReference type="SUPFAM" id="SSF51412">
    <property type="entry name" value="Inosine monophosphate dehydrogenase (IMPDH)"/>
    <property type="match status" value="1"/>
</dbReference>
<dbReference type="Gene3D" id="3.20.20.70">
    <property type="entry name" value="Aldolase class I"/>
    <property type="match status" value="1"/>
</dbReference>
<keyword evidence="3" id="KW-0560">Oxidoreductase</keyword>
<comment type="caution">
    <text evidence="4">The sequence shown here is derived from an EMBL/GenBank/DDBJ whole genome shotgun (WGS) entry which is preliminary data.</text>
</comment>
<evidence type="ECO:0000256" key="3">
    <source>
        <dbReference type="ARBA" id="ARBA00023002"/>
    </source>
</evidence>
<dbReference type="InterPro" id="IPR004136">
    <property type="entry name" value="NMO"/>
</dbReference>
<evidence type="ECO:0000313" key="4">
    <source>
        <dbReference type="EMBL" id="MBN1574624.1"/>
    </source>
</evidence>
<evidence type="ECO:0000313" key="5">
    <source>
        <dbReference type="Proteomes" id="UP000809273"/>
    </source>
</evidence>